<accession>A0A1J1C391</accession>
<reference evidence="1 2" key="1">
    <citation type="submission" date="2016-11" db="EMBL/GenBank/DDBJ databases">
        <title>Genomic analysis of Caldithrix abyssi and proposal of a novel bacterial phylum Caldithrichaeota.</title>
        <authorList>
            <person name="Kublanov I."/>
            <person name="Sigalova O."/>
            <person name="Gavrilov S."/>
            <person name="Lebedinsky A."/>
            <person name="Ivanova N."/>
            <person name="Daum C."/>
            <person name="Reddy T."/>
            <person name="Klenk H.P."/>
            <person name="Goker M."/>
            <person name="Reva O."/>
            <person name="Miroshnichenko M."/>
            <person name="Kyprides N."/>
            <person name="Woyke T."/>
            <person name="Gelfand M."/>
        </authorList>
    </citation>
    <scope>NUCLEOTIDE SEQUENCE [LARGE SCALE GENOMIC DNA]</scope>
    <source>
        <strain evidence="1 2">LF13</strain>
    </source>
</reference>
<proteinExistence type="predicted"/>
<protein>
    <submittedName>
        <fullName evidence="1">Uncharacterized protein</fullName>
    </submittedName>
</protein>
<evidence type="ECO:0000313" key="2">
    <source>
        <dbReference type="Proteomes" id="UP000183868"/>
    </source>
</evidence>
<gene>
    <name evidence="1" type="ORF">Cabys_360</name>
</gene>
<organism evidence="1 2">
    <name type="scientific">Caldithrix abyssi DSM 13497</name>
    <dbReference type="NCBI Taxonomy" id="880073"/>
    <lineage>
        <taxon>Bacteria</taxon>
        <taxon>Pseudomonadati</taxon>
        <taxon>Calditrichota</taxon>
        <taxon>Calditrichia</taxon>
        <taxon>Calditrichales</taxon>
        <taxon>Calditrichaceae</taxon>
        <taxon>Caldithrix</taxon>
    </lineage>
</organism>
<dbReference type="AlphaFoldDB" id="A0A1J1C391"/>
<dbReference type="EMBL" id="CP018099">
    <property type="protein sequence ID" value="APF17111.1"/>
    <property type="molecule type" value="Genomic_DNA"/>
</dbReference>
<dbReference type="Proteomes" id="UP000183868">
    <property type="component" value="Chromosome"/>
</dbReference>
<evidence type="ECO:0000313" key="1">
    <source>
        <dbReference type="EMBL" id="APF17111.1"/>
    </source>
</evidence>
<name>A0A1J1C391_CALAY</name>
<sequence length="42" mass="5075">MERTLFIKYDVSPWRLIMQSLNFSRKSKKKWDGPGGPSHHWE</sequence>
<dbReference type="KEGG" id="caby:Cabys_360"/>